<dbReference type="VEuPathDB" id="FungiDB:MYCFIDRAFT_199952"/>
<dbReference type="InterPro" id="IPR042104">
    <property type="entry name" value="PKS_dehydratase_sf"/>
</dbReference>
<organism evidence="5 6">
    <name type="scientific">Pseudocercospora fijiensis (strain CIRAD86)</name>
    <name type="common">Black leaf streak disease fungus</name>
    <name type="synonym">Mycosphaerella fijiensis</name>
    <dbReference type="NCBI Taxonomy" id="383855"/>
    <lineage>
        <taxon>Eukaryota</taxon>
        <taxon>Fungi</taxon>
        <taxon>Dikarya</taxon>
        <taxon>Ascomycota</taxon>
        <taxon>Pezizomycotina</taxon>
        <taxon>Dothideomycetes</taxon>
        <taxon>Dothideomycetidae</taxon>
        <taxon>Mycosphaerellales</taxon>
        <taxon>Mycosphaerellaceae</taxon>
        <taxon>Pseudocercospora</taxon>
    </lineage>
</organism>
<feature type="active site" description="Proton acceptor; for dehydratase activity" evidence="3">
    <location>
        <position position="77"/>
    </location>
</feature>
<accession>M2ZIB9</accession>
<name>M2ZIB9_PSEFD</name>
<keyword evidence="1" id="KW-0596">Phosphopantetheine</keyword>
<dbReference type="HOGENOM" id="CLU_659098_0_0_1"/>
<evidence type="ECO:0000313" key="5">
    <source>
        <dbReference type="EMBL" id="EME78849.1"/>
    </source>
</evidence>
<evidence type="ECO:0000256" key="2">
    <source>
        <dbReference type="ARBA" id="ARBA00022553"/>
    </source>
</evidence>
<dbReference type="RefSeq" id="XP_007931111.1">
    <property type="nucleotide sequence ID" value="XM_007932920.1"/>
</dbReference>
<reference evidence="5 6" key="1">
    <citation type="journal article" date="2012" name="PLoS Pathog.">
        <title>Diverse lifestyles and strategies of plant pathogenesis encoded in the genomes of eighteen Dothideomycetes fungi.</title>
        <authorList>
            <person name="Ohm R.A."/>
            <person name="Feau N."/>
            <person name="Henrissat B."/>
            <person name="Schoch C.L."/>
            <person name="Horwitz B.A."/>
            <person name="Barry K.W."/>
            <person name="Condon B.J."/>
            <person name="Copeland A.C."/>
            <person name="Dhillon B."/>
            <person name="Glaser F."/>
            <person name="Hesse C.N."/>
            <person name="Kosti I."/>
            <person name="LaButti K."/>
            <person name="Lindquist E.A."/>
            <person name="Lucas S."/>
            <person name="Salamov A.A."/>
            <person name="Bradshaw R.E."/>
            <person name="Ciuffetti L."/>
            <person name="Hamelin R.C."/>
            <person name="Kema G.H.J."/>
            <person name="Lawrence C."/>
            <person name="Scott J.A."/>
            <person name="Spatafora J.W."/>
            <person name="Turgeon B.G."/>
            <person name="de Wit P.J.G.M."/>
            <person name="Zhong S."/>
            <person name="Goodwin S.B."/>
            <person name="Grigoriev I.V."/>
        </authorList>
    </citation>
    <scope>NUCLEOTIDE SEQUENCE [LARGE SCALE GENOMIC DNA]</scope>
    <source>
        <strain evidence="5 6">CIRAD86</strain>
    </source>
</reference>
<dbReference type="EMBL" id="KB446563">
    <property type="protein sequence ID" value="EME78849.1"/>
    <property type="molecule type" value="Genomic_DNA"/>
</dbReference>
<dbReference type="Gene3D" id="3.10.129.110">
    <property type="entry name" value="Polyketide synthase dehydratase"/>
    <property type="match status" value="2"/>
</dbReference>
<dbReference type="STRING" id="383855.M2ZIB9"/>
<evidence type="ECO:0000313" key="6">
    <source>
        <dbReference type="Proteomes" id="UP000016932"/>
    </source>
</evidence>
<feature type="active site" description="Proton donor; for dehydratase activity" evidence="3">
    <location>
        <position position="280"/>
    </location>
</feature>
<dbReference type="GeneID" id="19335835"/>
<sequence length="417" mass="47052">MPAVQPQFSVHRLGRLAIGASRNPLQTRRPAHGPQTFGDRRFRQVQLKRRDDALSKSRIIIRSALADRELAPIVMNHKCNGCVLTPAGLNLDMAHTVAKYIYHHHNGEDAELPGIKIYDTEIHKPLIVKDIEKVGDLWIEMETTIDHPSASTSTDIMNATIKCVFHSITPQGVRLQECGYCSIKFESHQSWLQEWQHYTPIILDRIQNLHRRACTENNMDVQLIQRSHAYKLFESFVQYAPKYQNMSEVIFNARNNEATSIIDFPHLDPNTDFTAPYYLDASCHISGFVANAVEPDKDKNAFVSHGVAALKLSPNFQPDRVAKLSSASTPTTPAISRAPSFSAEPANAAFRGMRNYVQMRQDASEKSVIKGDVFVLQDGEIVGVWEGVRFKKIPRRVLNVFLPPPKRTVSFSQNAKK</sequence>
<protein>
    <recommendedName>
        <fullName evidence="4">PKS/mFAS DH domain-containing protein</fullName>
    </recommendedName>
</protein>
<evidence type="ECO:0000259" key="4">
    <source>
        <dbReference type="PROSITE" id="PS52019"/>
    </source>
</evidence>
<dbReference type="Proteomes" id="UP000016932">
    <property type="component" value="Unassembled WGS sequence"/>
</dbReference>
<dbReference type="NCBIfam" id="TIGR04532">
    <property type="entry name" value="PT_fungal_PKS"/>
    <property type="match status" value="1"/>
</dbReference>
<dbReference type="KEGG" id="pfj:MYCFIDRAFT_199952"/>
<keyword evidence="6" id="KW-1185">Reference proteome</keyword>
<dbReference type="eggNOG" id="KOG1202">
    <property type="taxonomic scope" value="Eukaryota"/>
</dbReference>
<dbReference type="AlphaFoldDB" id="M2ZIB9"/>
<dbReference type="OrthoDB" id="329835at2759"/>
<keyword evidence="2" id="KW-0597">Phosphoprotein</keyword>
<feature type="domain" description="PKS/mFAS DH" evidence="4">
    <location>
        <begin position="43"/>
        <end position="399"/>
    </location>
</feature>
<evidence type="ECO:0000256" key="3">
    <source>
        <dbReference type="PROSITE-ProRule" id="PRU01363"/>
    </source>
</evidence>
<dbReference type="InterPro" id="IPR030918">
    <property type="entry name" value="PT_fungal_PKS"/>
</dbReference>
<dbReference type="InterPro" id="IPR049900">
    <property type="entry name" value="PKS_mFAS_DH"/>
</dbReference>
<dbReference type="PROSITE" id="PS52019">
    <property type="entry name" value="PKS_MFAS_DH"/>
    <property type="match status" value="1"/>
</dbReference>
<proteinExistence type="predicted"/>
<feature type="region of interest" description="N-terminal hotdog fold" evidence="3">
    <location>
        <begin position="43"/>
        <end position="200"/>
    </location>
</feature>
<feature type="region of interest" description="C-terminal hotdog fold" evidence="3">
    <location>
        <begin position="219"/>
        <end position="399"/>
    </location>
</feature>
<evidence type="ECO:0000256" key="1">
    <source>
        <dbReference type="ARBA" id="ARBA00022450"/>
    </source>
</evidence>
<gene>
    <name evidence="5" type="ORF">MYCFIDRAFT_199952</name>
</gene>